<evidence type="ECO:0000313" key="2">
    <source>
        <dbReference type="Proteomes" id="UP000593567"/>
    </source>
</evidence>
<protein>
    <submittedName>
        <fullName evidence="1">Uncharacterized protein</fullName>
    </submittedName>
</protein>
<dbReference type="Proteomes" id="UP000593567">
    <property type="component" value="Unassembled WGS sequence"/>
</dbReference>
<comment type="caution">
    <text evidence="1">The sequence shown here is derived from an EMBL/GenBank/DDBJ whole genome shotgun (WGS) entry which is preliminary data.</text>
</comment>
<sequence length="72" mass="8333">MAKLLFLVNLKANPTPKLLSIFAHHRVFLSHKSGYKITILNILFPKFILAAEISNSLRYQSKLILRKCRTDH</sequence>
<dbReference type="AlphaFoldDB" id="A0A7J7KIW3"/>
<name>A0A7J7KIW3_BUGNE</name>
<proteinExistence type="predicted"/>
<organism evidence="1 2">
    <name type="scientific">Bugula neritina</name>
    <name type="common">Brown bryozoan</name>
    <name type="synonym">Sertularia neritina</name>
    <dbReference type="NCBI Taxonomy" id="10212"/>
    <lineage>
        <taxon>Eukaryota</taxon>
        <taxon>Metazoa</taxon>
        <taxon>Spiralia</taxon>
        <taxon>Lophotrochozoa</taxon>
        <taxon>Bryozoa</taxon>
        <taxon>Gymnolaemata</taxon>
        <taxon>Cheilostomatida</taxon>
        <taxon>Flustrina</taxon>
        <taxon>Buguloidea</taxon>
        <taxon>Bugulidae</taxon>
        <taxon>Bugula</taxon>
    </lineage>
</organism>
<keyword evidence="2" id="KW-1185">Reference proteome</keyword>
<accession>A0A7J7KIW3</accession>
<evidence type="ECO:0000313" key="1">
    <source>
        <dbReference type="EMBL" id="KAF6038195.1"/>
    </source>
</evidence>
<reference evidence="1" key="1">
    <citation type="submission" date="2020-06" db="EMBL/GenBank/DDBJ databases">
        <title>Draft genome of Bugula neritina, a colonial animal packing powerful symbionts and potential medicines.</title>
        <authorList>
            <person name="Rayko M."/>
        </authorList>
    </citation>
    <scope>NUCLEOTIDE SEQUENCE [LARGE SCALE GENOMIC DNA]</scope>
    <source>
        <strain evidence="1">Kwan_BN1</strain>
    </source>
</reference>
<gene>
    <name evidence="1" type="ORF">EB796_003498</name>
</gene>
<dbReference type="EMBL" id="VXIV02000450">
    <property type="protein sequence ID" value="KAF6038195.1"/>
    <property type="molecule type" value="Genomic_DNA"/>
</dbReference>